<organism evidence="1 2">
    <name type="scientific">Anatilimnocola aggregata</name>
    <dbReference type="NCBI Taxonomy" id="2528021"/>
    <lineage>
        <taxon>Bacteria</taxon>
        <taxon>Pseudomonadati</taxon>
        <taxon>Planctomycetota</taxon>
        <taxon>Planctomycetia</taxon>
        <taxon>Pirellulales</taxon>
        <taxon>Pirellulaceae</taxon>
        <taxon>Anatilimnocola</taxon>
    </lineage>
</organism>
<dbReference type="InterPro" id="IPR037219">
    <property type="entry name" value="Peptidase_M41-like"/>
</dbReference>
<keyword evidence="1" id="KW-0645">Protease</keyword>
<dbReference type="OrthoDB" id="263464at2"/>
<dbReference type="Gene3D" id="1.20.58.760">
    <property type="entry name" value="Peptidase M41"/>
    <property type="match status" value="1"/>
</dbReference>
<accession>A0A517YD09</accession>
<keyword evidence="2" id="KW-1185">Reference proteome</keyword>
<evidence type="ECO:0000313" key="1">
    <source>
        <dbReference type="EMBL" id="QDU28121.1"/>
    </source>
</evidence>
<dbReference type="AlphaFoldDB" id="A0A517YD09"/>
<dbReference type="SUPFAM" id="SSF140990">
    <property type="entry name" value="FtsH protease domain-like"/>
    <property type="match status" value="1"/>
</dbReference>
<proteinExistence type="predicted"/>
<protein>
    <submittedName>
        <fullName evidence="1">ATP-dependent zinc metalloprotease FtsH</fullName>
    </submittedName>
</protein>
<dbReference type="KEGG" id="aagg:ETAA8_32210"/>
<dbReference type="GO" id="GO:0004176">
    <property type="term" value="F:ATP-dependent peptidase activity"/>
    <property type="evidence" value="ECO:0007669"/>
    <property type="project" value="InterPro"/>
</dbReference>
<gene>
    <name evidence="1" type="primary">ftsH_3</name>
    <name evidence="1" type="ORF">ETAA8_32210</name>
</gene>
<keyword evidence="1" id="KW-0378">Hydrolase</keyword>
<dbReference type="Proteomes" id="UP000315017">
    <property type="component" value="Chromosome"/>
</dbReference>
<dbReference type="RefSeq" id="WP_145089885.1">
    <property type="nucleotide sequence ID" value="NZ_CP036274.1"/>
</dbReference>
<name>A0A517YD09_9BACT</name>
<dbReference type="GO" id="GO:0004222">
    <property type="term" value="F:metalloendopeptidase activity"/>
    <property type="evidence" value="ECO:0007669"/>
    <property type="project" value="InterPro"/>
</dbReference>
<sequence>MSEIVAYHEAGHVFVAYYVGARVRSVTIEPDRDEGPERYGDTQVLWQRSRYSPRELAEKEIQVALGGPVAEMIHSGDPFHPAFVAEWSADWQAAWRSAAVLIADEAKRMKYLEQVSIQLHRLLSRDDHWAALAAVVDNLLAHERLDEEELSEIIQAWMR</sequence>
<evidence type="ECO:0000313" key="2">
    <source>
        <dbReference type="Proteomes" id="UP000315017"/>
    </source>
</evidence>
<reference evidence="1 2" key="1">
    <citation type="submission" date="2019-02" db="EMBL/GenBank/DDBJ databases">
        <title>Deep-cultivation of Planctomycetes and their phenomic and genomic characterization uncovers novel biology.</title>
        <authorList>
            <person name="Wiegand S."/>
            <person name="Jogler M."/>
            <person name="Boedeker C."/>
            <person name="Pinto D."/>
            <person name="Vollmers J."/>
            <person name="Rivas-Marin E."/>
            <person name="Kohn T."/>
            <person name="Peeters S.H."/>
            <person name="Heuer A."/>
            <person name="Rast P."/>
            <person name="Oberbeckmann S."/>
            <person name="Bunk B."/>
            <person name="Jeske O."/>
            <person name="Meyerdierks A."/>
            <person name="Storesund J.E."/>
            <person name="Kallscheuer N."/>
            <person name="Luecker S."/>
            <person name="Lage O.M."/>
            <person name="Pohl T."/>
            <person name="Merkel B.J."/>
            <person name="Hornburger P."/>
            <person name="Mueller R.-W."/>
            <person name="Bruemmer F."/>
            <person name="Labrenz M."/>
            <person name="Spormann A.M."/>
            <person name="Op den Camp H."/>
            <person name="Overmann J."/>
            <person name="Amann R."/>
            <person name="Jetten M.S.M."/>
            <person name="Mascher T."/>
            <person name="Medema M.H."/>
            <person name="Devos D.P."/>
            <person name="Kaster A.-K."/>
            <person name="Ovreas L."/>
            <person name="Rohde M."/>
            <person name="Galperin M.Y."/>
            <person name="Jogler C."/>
        </authorList>
    </citation>
    <scope>NUCLEOTIDE SEQUENCE [LARGE SCALE GENOMIC DNA]</scope>
    <source>
        <strain evidence="1 2">ETA_A8</strain>
    </source>
</reference>
<dbReference type="GO" id="GO:0006508">
    <property type="term" value="P:proteolysis"/>
    <property type="evidence" value="ECO:0007669"/>
    <property type="project" value="UniProtKB-KW"/>
</dbReference>
<keyword evidence="1" id="KW-0482">Metalloprotease</keyword>
<dbReference type="EMBL" id="CP036274">
    <property type="protein sequence ID" value="QDU28121.1"/>
    <property type="molecule type" value="Genomic_DNA"/>
</dbReference>
<dbReference type="GO" id="GO:0005524">
    <property type="term" value="F:ATP binding"/>
    <property type="evidence" value="ECO:0007669"/>
    <property type="project" value="InterPro"/>
</dbReference>